<proteinExistence type="predicted"/>
<dbReference type="CDD" id="cd11614">
    <property type="entry name" value="SAF_CpaB_FlgA_like"/>
    <property type="match status" value="1"/>
</dbReference>
<dbReference type="Proteomes" id="UP001339167">
    <property type="component" value="Unassembled WGS sequence"/>
</dbReference>
<dbReference type="InterPro" id="IPR013974">
    <property type="entry name" value="SAF"/>
</dbReference>
<evidence type="ECO:0000313" key="2">
    <source>
        <dbReference type="EMBL" id="MEE2025764.1"/>
    </source>
</evidence>
<keyword evidence="3" id="KW-1185">Reference proteome</keyword>
<dbReference type="Pfam" id="PF16976">
    <property type="entry name" value="RcpC"/>
    <property type="match status" value="1"/>
</dbReference>
<evidence type="ECO:0000259" key="1">
    <source>
        <dbReference type="SMART" id="SM00858"/>
    </source>
</evidence>
<dbReference type="NCBIfam" id="TIGR03177">
    <property type="entry name" value="pilus_cpaB"/>
    <property type="match status" value="1"/>
</dbReference>
<dbReference type="EMBL" id="JAUGZK010000016">
    <property type="protein sequence ID" value="MEE2025764.1"/>
    <property type="molecule type" value="Genomic_DNA"/>
</dbReference>
<dbReference type="InterPro" id="IPR031571">
    <property type="entry name" value="RcpC_dom"/>
</dbReference>
<dbReference type="RefSeq" id="WP_330089075.1">
    <property type="nucleotide sequence ID" value="NZ_JAUGZK010000016.1"/>
</dbReference>
<evidence type="ECO:0000313" key="3">
    <source>
        <dbReference type="Proteomes" id="UP001339167"/>
    </source>
</evidence>
<reference evidence="2 3" key="1">
    <citation type="submission" date="2023-06" db="EMBL/GenBank/DDBJ databases">
        <title>Alkalimonas sp., MEB004 an alkaliphilic bacterium isolated from Lonar Lake, India.</title>
        <authorList>
            <person name="Joshi A."/>
            <person name="Thite S."/>
        </authorList>
    </citation>
    <scope>NUCLEOTIDE SEQUENCE [LARGE SCALE GENOMIC DNA]</scope>
    <source>
        <strain evidence="2 3">MEB004</strain>
    </source>
</reference>
<feature type="domain" description="SAF" evidence="1">
    <location>
        <begin position="50"/>
        <end position="114"/>
    </location>
</feature>
<dbReference type="SMART" id="SM00858">
    <property type="entry name" value="SAF"/>
    <property type="match status" value="1"/>
</dbReference>
<organism evidence="2 3">
    <name type="scientific">Alkalimonas mucilaginosa</name>
    <dbReference type="NCBI Taxonomy" id="3057676"/>
    <lineage>
        <taxon>Bacteria</taxon>
        <taxon>Pseudomonadati</taxon>
        <taxon>Pseudomonadota</taxon>
        <taxon>Gammaproteobacteria</taxon>
        <taxon>Alkalimonas</taxon>
    </lineage>
</organism>
<gene>
    <name evidence="2" type="primary">cpaB</name>
    <name evidence="2" type="ORF">QWF21_16115</name>
</gene>
<sequence length="295" mass="32902">MYKRKFDFNWVLLAVAIVLAGVAAWATKNYFVVKEHELVERLSRSNVVMAEVVVASQNLGVGDLVSPANMTVRRIEADLVPLDAIHPSQFQAADGLHLLQPMAPGRPLLRSYLPESKADRFSDLLAEGRRAVTVRIDEVNSSAGMLQPNDNIDLFLLFNAGDRTSAQRRLELVLEGAVVLATGTRTTEHLPYETYDFLDQVARYSTVTLDLSIEDALRVRMAEEKGRFVTLLRNSKEELAVQRRSLDETELFASALSESGASPVREVEIIIGGKKSEVQTYLPEELQNFLNTLEN</sequence>
<comment type="caution">
    <text evidence="2">The sequence shown here is derived from an EMBL/GenBank/DDBJ whole genome shotgun (WGS) entry which is preliminary data.</text>
</comment>
<dbReference type="InterPro" id="IPR017592">
    <property type="entry name" value="Pilus_assmbl_Flp-typ_CpaB"/>
</dbReference>
<protein>
    <submittedName>
        <fullName evidence="2">Flp pilus assembly protein CpaB</fullName>
    </submittedName>
</protein>
<accession>A0ABU7JJ99</accession>
<name>A0ABU7JJ99_9GAMM</name>
<dbReference type="Pfam" id="PF08666">
    <property type="entry name" value="SAF"/>
    <property type="match status" value="1"/>
</dbReference>